<gene>
    <name evidence="8" type="ORF">DLAC_05373</name>
</gene>
<dbReference type="OMA" id="ELIMHAS"/>
<organism evidence="8 9">
    <name type="scientific">Tieghemostelium lacteum</name>
    <name type="common">Slime mold</name>
    <name type="synonym">Dictyostelium lacteum</name>
    <dbReference type="NCBI Taxonomy" id="361077"/>
    <lineage>
        <taxon>Eukaryota</taxon>
        <taxon>Amoebozoa</taxon>
        <taxon>Evosea</taxon>
        <taxon>Eumycetozoa</taxon>
        <taxon>Dictyostelia</taxon>
        <taxon>Dictyosteliales</taxon>
        <taxon>Raperosteliaceae</taxon>
        <taxon>Tieghemostelium</taxon>
    </lineage>
</organism>
<evidence type="ECO:0000259" key="5">
    <source>
        <dbReference type="Pfam" id="PF23034"/>
    </source>
</evidence>
<dbReference type="InterPro" id="IPR056645">
    <property type="entry name" value="DUF7743"/>
</dbReference>
<dbReference type="InParanoid" id="A0A151ZFN9"/>
<keyword evidence="2" id="KW-0732">Signal</keyword>
<sequence length="1328" mass="148645">MRNIIIFISLFLYTVVYSQYKLLSIEGDDNQNNAYASTNSYCELIYRVTIVNEQSGLFSVDSFGLANESIAMIVTPTLVYQQVGYWVGLLTFQAPIGNNSLSVNLKNNLNITDGTLKIVNGNECLLPPNPIPIQSVDSLYCQEDWCTMKLILNINRFLDFTIVTKNSNDIICSRQTITMQIHVLKCSINNALSTFPSPLLIELIDKLFRTTQRYISLDPLIPPVGATPIMSYQEYYVGDNITSGIPFYHFFTISNFPYFITTQKGIFYTTSQVINGNPQNRTKYSIILPSIPSFSTSTIYFKSTTPILQDSFTFSVMSDTDPEPTPTMGYPSFSNIANQILFTSNFINVPNGQRVYRGIGSMIDGSYNYRFPIGVINGNFNNCSIVSLVVLSNFNCTLALNSFHYTFTATYSDNIPPVLTSIEYIRISNFKYVVRVSAYDLDSGIYSIELVSSSAEFPILFTLDSSKLVGGTLFNGTFETVFEFDTKYPYSSPYSYQITDLVSNQNIYTTNIGLTPIPKFPFYNSGSELDLYRFTISKLYFKLNDIDLTDIGCQNTLYLNYSSIGVTSIAQLTIYINRQTTIIAKGEWNSVEKMITIDFNLPARLYTSDLQYLISTNEFIYTSQTIVTILGHESRLRVKSDWADMEPPFVIELYTLNTVTEFGWRLTIEDSYNGLLGGIVSVVSDLDGLEYNFTITPRITNSIYLSTYPITILKSVTSVTQTYRISYLQLTDRQGYISDSLNTLYMNPFIKLHQDIPTITVVGVNTLDSDPPFIQNISYINNVINVAGPSRKFFIIFTITDILSPISQRHTPFCVLNGRIFETYSVPAVYTSIDDSKTLNAICSVTLPYAFGYGSGSIYLSIYGYSDIFMNFGGYTSGDTNESLPIPIIFDPSIVPPEITGTSDITSQGGDIEIYGYGFNSITQLSISYDNNPTSYNLTLTTITNFVVTASGVLSGYSKAYIIATVGTRSSEQYLITFIPFNPTTPPVIKCSGVPECGGTTNGVCTTNGCKCIGPWVGQDCLSQVLNNNVTINPSNPNSGSNYNTTIEDKPVSLHSLITLVSLDELNFNATVIKSHEFKEWLYTNTTKVNSTIQEYQYETSINYRNTVTKVKVLVQYFTNRDSVFFAGEYLEMLPSTLKYKISFSPYAFESDLNSLRLVMSASLQTSQTENICSNQEFNQQDGGGISSSDYIKLQINQNSLYGRFVKRAVIDNRIQQVRNILVQMNQSTSSLSKEYIGILIPHFMANAIIDPDFSLLVDSNTAEDKDDSICSNANNTEGLTRIQKIGIIIGSVIFGTILILALGFFLYKYNINFKVKIQKVIKLNPNF</sequence>
<feature type="domain" description="DUF7035" evidence="5">
    <location>
        <begin position="643"/>
        <end position="759"/>
    </location>
</feature>
<dbReference type="Pfam" id="PF24893">
    <property type="entry name" value="DUF7743"/>
    <property type="match status" value="1"/>
</dbReference>
<evidence type="ECO:0000259" key="4">
    <source>
        <dbReference type="Pfam" id="PF23033"/>
    </source>
</evidence>
<name>A0A151ZFN9_TIELA</name>
<dbReference type="Proteomes" id="UP000076078">
    <property type="component" value="Unassembled WGS sequence"/>
</dbReference>
<accession>A0A151ZFN9</accession>
<evidence type="ECO:0000256" key="2">
    <source>
        <dbReference type="SAM" id="SignalP"/>
    </source>
</evidence>
<dbReference type="Pfam" id="PF22933">
    <property type="entry name" value="ComC_SSD"/>
    <property type="match status" value="1"/>
</dbReference>
<dbReference type="InterPro" id="IPR054484">
    <property type="entry name" value="ComC_SSD"/>
</dbReference>
<feature type="chain" id="PRO_5007593247" description="EGF-like domain-containing protein" evidence="2">
    <location>
        <begin position="19"/>
        <end position="1328"/>
    </location>
</feature>
<protein>
    <recommendedName>
        <fullName evidence="10">EGF-like domain-containing protein</fullName>
    </recommendedName>
</protein>
<dbReference type="InterPro" id="IPR055462">
    <property type="entry name" value="DUF7034"/>
</dbReference>
<evidence type="ECO:0000259" key="7">
    <source>
        <dbReference type="Pfam" id="PF25820"/>
    </source>
</evidence>
<comment type="caution">
    <text evidence="8">The sequence shown here is derived from an EMBL/GenBank/DDBJ whole genome shotgun (WGS) entry which is preliminary data.</text>
</comment>
<feature type="domain" description="ComC supersandwich" evidence="3">
    <location>
        <begin position="1038"/>
        <end position="1257"/>
    </location>
</feature>
<evidence type="ECO:0000313" key="9">
    <source>
        <dbReference type="Proteomes" id="UP000076078"/>
    </source>
</evidence>
<reference evidence="8 9" key="1">
    <citation type="submission" date="2015-12" db="EMBL/GenBank/DDBJ databases">
        <title>Dictyostelia acquired genes for synthesis and detection of signals that induce cell-type specialization by lateral gene transfer from prokaryotes.</title>
        <authorList>
            <person name="Gloeckner G."/>
            <person name="Schaap P."/>
        </authorList>
    </citation>
    <scope>NUCLEOTIDE SEQUENCE [LARGE SCALE GENOMIC DNA]</scope>
    <source>
        <strain evidence="8 9">TK</strain>
    </source>
</reference>
<dbReference type="Pfam" id="PF23033">
    <property type="entry name" value="DUF7034"/>
    <property type="match status" value="1"/>
</dbReference>
<dbReference type="Pfam" id="PF25820">
    <property type="entry name" value="DUF7949"/>
    <property type="match status" value="1"/>
</dbReference>
<evidence type="ECO:0000256" key="1">
    <source>
        <dbReference type="SAM" id="Phobius"/>
    </source>
</evidence>
<feature type="domain" description="DUF7034" evidence="4">
    <location>
        <begin position="772"/>
        <end position="884"/>
    </location>
</feature>
<evidence type="ECO:0008006" key="10">
    <source>
        <dbReference type="Google" id="ProtNLM"/>
    </source>
</evidence>
<dbReference type="Pfam" id="PF23034">
    <property type="entry name" value="DUF7035"/>
    <property type="match status" value="1"/>
</dbReference>
<keyword evidence="1" id="KW-0812">Transmembrane</keyword>
<keyword evidence="1" id="KW-1133">Transmembrane helix</keyword>
<feature type="domain" description="DUF7949" evidence="7">
    <location>
        <begin position="991"/>
        <end position="1025"/>
    </location>
</feature>
<dbReference type="EMBL" id="LODT01000028">
    <property type="protein sequence ID" value="KYQ92791.1"/>
    <property type="molecule type" value="Genomic_DNA"/>
</dbReference>
<feature type="transmembrane region" description="Helical" evidence="1">
    <location>
        <begin position="1286"/>
        <end position="1308"/>
    </location>
</feature>
<proteinExistence type="predicted"/>
<dbReference type="PANTHER" id="PTHR31378">
    <property type="entry name" value="EGF-LIKE DOMAIN-CONTAINING PROTEIN-RELATED-RELATED"/>
    <property type="match status" value="1"/>
</dbReference>
<evidence type="ECO:0000259" key="3">
    <source>
        <dbReference type="Pfam" id="PF22933"/>
    </source>
</evidence>
<keyword evidence="1" id="KW-0472">Membrane</keyword>
<feature type="signal peptide" evidence="2">
    <location>
        <begin position="1"/>
        <end position="18"/>
    </location>
</feature>
<feature type="domain" description="DUF7743" evidence="6">
    <location>
        <begin position="412"/>
        <end position="529"/>
    </location>
</feature>
<dbReference type="PANTHER" id="PTHR31378:SF17">
    <property type="match status" value="1"/>
</dbReference>
<evidence type="ECO:0000313" key="8">
    <source>
        <dbReference type="EMBL" id="KYQ92791.1"/>
    </source>
</evidence>
<keyword evidence="9" id="KW-1185">Reference proteome</keyword>
<dbReference type="InterPro" id="IPR055463">
    <property type="entry name" value="DUF7035"/>
</dbReference>
<dbReference type="InterPro" id="IPR057709">
    <property type="entry name" value="DUF7949"/>
</dbReference>
<evidence type="ECO:0000259" key="6">
    <source>
        <dbReference type="Pfam" id="PF24893"/>
    </source>
</evidence>